<dbReference type="GO" id="GO:0016788">
    <property type="term" value="F:hydrolase activity, acting on ester bonds"/>
    <property type="evidence" value="ECO:0007669"/>
    <property type="project" value="InterPro"/>
</dbReference>
<evidence type="ECO:0000313" key="5">
    <source>
        <dbReference type="EMBL" id="RXI01392.1"/>
    </source>
</evidence>
<evidence type="ECO:0000259" key="4">
    <source>
        <dbReference type="Pfam" id="PF13472"/>
    </source>
</evidence>
<dbReference type="PANTHER" id="PTHR14209:SF9">
    <property type="entry name" value="GDSL ESTERASE_LIPASE CPRD49"/>
    <property type="match status" value="1"/>
</dbReference>
<dbReference type="AlphaFoldDB" id="A0A498K7Q7"/>
<dbReference type="Pfam" id="PF00657">
    <property type="entry name" value="Lipase_GDSL"/>
    <property type="match status" value="1"/>
</dbReference>
<comment type="caution">
    <text evidence="5">The sequence shown here is derived from an EMBL/GenBank/DDBJ whole genome shotgun (WGS) entry which is preliminary data.</text>
</comment>
<dbReference type="GO" id="GO:0016042">
    <property type="term" value="P:lipid catabolic process"/>
    <property type="evidence" value="ECO:0007669"/>
    <property type="project" value="UniProtKB-KW"/>
</dbReference>
<keyword evidence="3" id="KW-0443">Lipid metabolism</keyword>
<accession>A0A498K7Q7</accession>
<dbReference type="SUPFAM" id="SSF52266">
    <property type="entry name" value="SGNH hydrolase"/>
    <property type="match status" value="2"/>
</dbReference>
<gene>
    <name evidence="5" type="ORF">DVH24_014741</name>
</gene>
<protein>
    <recommendedName>
        <fullName evidence="4">SGNH hydrolase-type esterase domain-containing protein</fullName>
    </recommendedName>
</protein>
<evidence type="ECO:0000313" key="6">
    <source>
        <dbReference type="Proteomes" id="UP000290289"/>
    </source>
</evidence>
<dbReference type="InterPro" id="IPR001087">
    <property type="entry name" value="GDSL"/>
</dbReference>
<dbReference type="Proteomes" id="UP000290289">
    <property type="component" value="Chromosome 4"/>
</dbReference>
<evidence type="ECO:0000256" key="2">
    <source>
        <dbReference type="ARBA" id="ARBA00022801"/>
    </source>
</evidence>
<feature type="domain" description="SGNH hydrolase-type esterase" evidence="4">
    <location>
        <begin position="11"/>
        <end position="196"/>
    </location>
</feature>
<dbReference type="PANTHER" id="PTHR14209">
    <property type="entry name" value="ISOAMYL ACETATE-HYDROLYZING ESTERASE 1"/>
    <property type="match status" value="1"/>
</dbReference>
<proteinExistence type="inferred from homology"/>
<dbReference type="EMBL" id="RDQH01000330">
    <property type="protein sequence ID" value="RXI01392.1"/>
    <property type="molecule type" value="Genomic_DNA"/>
</dbReference>
<comment type="similarity">
    <text evidence="1">Belongs to the 'GDSL' lipolytic enzyme family.</text>
</comment>
<dbReference type="Gene3D" id="3.40.50.1110">
    <property type="entry name" value="SGNH hydrolase"/>
    <property type="match status" value="2"/>
</dbReference>
<dbReference type="Pfam" id="PF13472">
    <property type="entry name" value="Lipase_GDSL_2"/>
    <property type="match status" value="1"/>
</dbReference>
<dbReference type="STRING" id="3750.A0A498K7Q7"/>
<dbReference type="FunFam" id="3.40.50.1110:FF:000002">
    <property type="entry name" value="isoamyl acetate-hydrolyzing esterase 1 homolog"/>
    <property type="match status" value="2"/>
</dbReference>
<reference evidence="5 6" key="1">
    <citation type="submission" date="2018-10" db="EMBL/GenBank/DDBJ databases">
        <title>A high-quality apple genome assembly.</title>
        <authorList>
            <person name="Hu J."/>
        </authorList>
    </citation>
    <scope>NUCLEOTIDE SEQUENCE [LARGE SCALE GENOMIC DNA]</scope>
    <source>
        <strain evidence="6">cv. HFTH1</strain>
        <tissue evidence="5">Young leaf</tissue>
    </source>
</reference>
<keyword evidence="3" id="KW-0442">Lipid degradation</keyword>
<evidence type="ECO:0000256" key="3">
    <source>
        <dbReference type="ARBA" id="ARBA00022963"/>
    </source>
</evidence>
<dbReference type="InterPro" id="IPR045136">
    <property type="entry name" value="Iah1-like"/>
</dbReference>
<sequence length="515" mass="57792">MVGPTRPQFVIFGSSIVQFSFGNGGWSAILADLYARKADVLVRGYAGWNSRRALLVLDQVFPKDAKIQPSLVIVYFGGNDSMDPHPSGLGAHVPLPEYIENMRKIAKHLKSLSEKTRVIFLTAPPVNEEQIHEASDYVPPEKRTNESCKKYSDACLEVCRELDIKGVDLWTSIQKRKDWSTTCFTDGVHFSSEGSKIVGEEILKVLREADWEPRLHWKSLPTEFSEDSPYDPPAADGKTTINIAEISREREREMVGPVRPQFVIFGSSIVQFSYSHGGWGAILADLYARKADVLLRGYAGWNSRRALQVLDQVFPKDATTQPSLVIVYFGGNDSMHPHPSGLGAHVPLKEYVENMRKIAKHLKSLSEKTRVIFLTAPPVNEEQIRENLSDQTSPQKRTNESCKIYSDACLEVCREFDVKGVDLWTSIQKRKDWSTTCFRDGIHFSSEGSKIVAEEILKVLREADWEPCLHWKSLPTEFSEDSPYDPPGADGTTTVNIAEQSVAASPMKWGLSNEI</sequence>
<dbReference type="InterPro" id="IPR036514">
    <property type="entry name" value="SGNH_hydro_sf"/>
</dbReference>
<keyword evidence="2" id="KW-0378">Hydrolase</keyword>
<dbReference type="InterPro" id="IPR013830">
    <property type="entry name" value="SGNH_hydro"/>
</dbReference>
<organism evidence="5 6">
    <name type="scientific">Malus domestica</name>
    <name type="common">Apple</name>
    <name type="synonym">Pyrus malus</name>
    <dbReference type="NCBI Taxonomy" id="3750"/>
    <lineage>
        <taxon>Eukaryota</taxon>
        <taxon>Viridiplantae</taxon>
        <taxon>Streptophyta</taxon>
        <taxon>Embryophyta</taxon>
        <taxon>Tracheophyta</taxon>
        <taxon>Spermatophyta</taxon>
        <taxon>Magnoliopsida</taxon>
        <taxon>eudicotyledons</taxon>
        <taxon>Gunneridae</taxon>
        <taxon>Pentapetalae</taxon>
        <taxon>rosids</taxon>
        <taxon>fabids</taxon>
        <taxon>Rosales</taxon>
        <taxon>Rosaceae</taxon>
        <taxon>Amygdaloideae</taxon>
        <taxon>Maleae</taxon>
        <taxon>Malus</taxon>
    </lineage>
</organism>
<evidence type="ECO:0000256" key="1">
    <source>
        <dbReference type="ARBA" id="ARBA00008668"/>
    </source>
</evidence>
<dbReference type="CDD" id="cd01838">
    <property type="entry name" value="Isoamyl_acetate_hydrolase_like"/>
    <property type="match status" value="2"/>
</dbReference>
<name>A0A498K7Q7_MALDO</name>
<keyword evidence="6" id="KW-1185">Reference proteome</keyword>